<dbReference type="KEGG" id="mrob:HH214_02960"/>
<dbReference type="RefSeq" id="WP_169605377.1">
    <property type="nucleotide sequence ID" value="NZ_CP051682.1"/>
</dbReference>
<keyword evidence="2" id="KW-1185">Reference proteome</keyword>
<dbReference type="InterPro" id="IPR045398">
    <property type="entry name" value="DUF6515"/>
</dbReference>
<dbReference type="Proteomes" id="UP000503278">
    <property type="component" value="Chromosome"/>
</dbReference>
<gene>
    <name evidence="1" type="ORF">HH214_02960</name>
</gene>
<accession>A0A7L5DWB4</accession>
<proteinExistence type="predicted"/>
<reference evidence="1 2" key="1">
    <citation type="submission" date="2020-04" db="EMBL/GenBank/DDBJ databases">
        <title>Genome sequencing of novel species.</title>
        <authorList>
            <person name="Heo J."/>
            <person name="Kim S.-J."/>
            <person name="Kim J.-S."/>
            <person name="Hong S.-B."/>
            <person name="Kwon S.-W."/>
        </authorList>
    </citation>
    <scope>NUCLEOTIDE SEQUENCE [LARGE SCALE GENOMIC DNA]</scope>
    <source>
        <strain evidence="1 2">F39-2</strain>
    </source>
</reference>
<protein>
    <submittedName>
        <fullName evidence="1">Uncharacterized protein</fullName>
    </submittedName>
</protein>
<evidence type="ECO:0000313" key="2">
    <source>
        <dbReference type="Proteomes" id="UP000503278"/>
    </source>
</evidence>
<dbReference type="EMBL" id="CP051682">
    <property type="protein sequence ID" value="QJD94357.1"/>
    <property type="molecule type" value="Genomic_DNA"/>
</dbReference>
<dbReference type="AlphaFoldDB" id="A0A7L5DWB4"/>
<sequence length="242" mass="26189">MKKLFQYSGHLLLTGALVTLLHTGADAQRGFHGGGGFRSGFGGGFRGGFGGSIHLGGYGGGYRVLGYPRIGFSIGVLPFGYYPFFIGANQYYYADGIFYRPYGDGNYQVVTPPVGAEIPKLPSNASSIVIDGQQYYEVNGVYYKPRQTNDGKTVYVVAGKDGVLDTTVNNDNMSNNAGNMLRLGDIVDELPADCSKIKLNGKTYFVSPEGIHFEEIKDDNNNTAYRVVGLPDEDDNSEQPSN</sequence>
<evidence type="ECO:0000313" key="1">
    <source>
        <dbReference type="EMBL" id="QJD94357.1"/>
    </source>
</evidence>
<organism evidence="1 2">
    <name type="scientific">Mucilaginibacter robiniae</name>
    <dbReference type="NCBI Taxonomy" id="2728022"/>
    <lineage>
        <taxon>Bacteria</taxon>
        <taxon>Pseudomonadati</taxon>
        <taxon>Bacteroidota</taxon>
        <taxon>Sphingobacteriia</taxon>
        <taxon>Sphingobacteriales</taxon>
        <taxon>Sphingobacteriaceae</taxon>
        <taxon>Mucilaginibacter</taxon>
    </lineage>
</organism>
<dbReference type="Pfam" id="PF20125">
    <property type="entry name" value="DUF6515"/>
    <property type="match status" value="1"/>
</dbReference>
<name>A0A7L5DWB4_9SPHI</name>